<sequence>MYNFKFYPADVHGWFWDAIQKTGYADALRMRTRDQEQMTVDMLNCALFHTFKSVEAIVGFTPEELLAKFINPELLFEMMQANGEARPVRHVVVKTVRSQLFDPTAPLIHVPDVIVRRPEDVELAYMAYNNAFLGFRDQIELMIRRVLGDKFNRYAIAELSIVADAQERVRALNLKIHGDIRHKFYMEQFPDGRFDSGKGGGH</sequence>
<reference evidence="1 2" key="1">
    <citation type="submission" date="2016-06" db="EMBL/GenBank/DDBJ databases">
        <authorList>
            <person name="Kjaerup R.B."/>
            <person name="Dalgaard T.S."/>
            <person name="Juul-Madsen H.R."/>
        </authorList>
    </citation>
    <scope>NUCLEOTIDE SEQUENCE [LARGE SCALE GENOMIC DNA]</scope>
</reference>
<proteinExistence type="predicted"/>
<evidence type="ECO:0000313" key="2">
    <source>
        <dbReference type="Proteomes" id="UP000201594"/>
    </source>
</evidence>
<dbReference type="RefSeq" id="YP_009278322.1">
    <property type="nucleotide sequence ID" value="NC_031007.1"/>
</dbReference>
<protein>
    <submittedName>
        <fullName evidence="1">Uncharacterized protein</fullName>
    </submittedName>
</protein>
<dbReference type="EMBL" id="KX397367">
    <property type="protein sequence ID" value="ANZ48860.1"/>
    <property type="molecule type" value="Genomic_DNA"/>
</dbReference>
<evidence type="ECO:0000313" key="1">
    <source>
        <dbReference type="EMBL" id="ANZ48860.1"/>
    </source>
</evidence>
<dbReference type="KEGG" id="vg:29061614"/>
<dbReference type="OrthoDB" id="12892at10239"/>
<gene>
    <name evidence="1" type="ORF">EARLPHILLIPIV_10</name>
</gene>
<dbReference type="Proteomes" id="UP000201594">
    <property type="component" value="Segment"/>
</dbReference>
<organism evidence="1 2">
    <name type="scientific">Erwinia phage vB_EamM_EarlPhillipIV</name>
    <dbReference type="NCBI Taxonomy" id="1883372"/>
    <lineage>
        <taxon>Viruses</taxon>
        <taxon>Duplodnaviria</taxon>
        <taxon>Heunggongvirae</taxon>
        <taxon>Uroviricota</taxon>
        <taxon>Caudoviricetes</taxon>
        <taxon>Chimalliviridae</taxon>
        <taxon>Derbicusvirus</taxon>
        <taxon>Derbicusvirus derbicus</taxon>
    </lineage>
</organism>
<dbReference type="GeneID" id="29061614"/>
<name>A0A1B2IC58_9CAUD</name>
<accession>A0A1B2IC58</accession>